<dbReference type="EMBL" id="BDGG01000005">
    <property type="protein sequence ID" value="GAU99259.1"/>
    <property type="molecule type" value="Genomic_DNA"/>
</dbReference>
<gene>
    <name evidence="8" type="primary">RvY_10289</name>
    <name evidence="8" type="synonym">RvY_10289.1</name>
    <name evidence="8" type="ORF">RvY_10289-1</name>
</gene>
<keyword evidence="6" id="KW-0813">Transport</keyword>
<proteinExistence type="inferred from homology"/>
<evidence type="ECO:0000256" key="6">
    <source>
        <dbReference type="RuleBase" id="RU363126"/>
    </source>
</evidence>
<organism evidence="8 9">
    <name type="scientific">Ramazzottius varieornatus</name>
    <name type="common">Water bear</name>
    <name type="synonym">Tardigrade</name>
    <dbReference type="NCBI Taxonomy" id="947166"/>
    <lineage>
        <taxon>Eukaryota</taxon>
        <taxon>Metazoa</taxon>
        <taxon>Ecdysozoa</taxon>
        <taxon>Tardigrada</taxon>
        <taxon>Eutardigrada</taxon>
        <taxon>Parachela</taxon>
        <taxon>Hypsibioidea</taxon>
        <taxon>Ramazzottiidae</taxon>
        <taxon>Ramazzottius</taxon>
    </lineage>
</organism>
<dbReference type="InterPro" id="IPR021134">
    <property type="entry name" value="Bestrophin-like"/>
</dbReference>
<keyword evidence="6" id="KW-0407">Ion channel</keyword>
<dbReference type="AlphaFoldDB" id="A0A1D1VCA3"/>
<dbReference type="GO" id="GO:0005254">
    <property type="term" value="F:chloride channel activity"/>
    <property type="evidence" value="ECO:0007669"/>
    <property type="project" value="UniProtKB-KW"/>
</dbReference>
<dbReference type="PANTHER" id="PTHR10736">
    <property type="entry name" value="BESTROPHIN"/>
    <property type="match status" value="1"/>
</dbReference>
<feature type="compositionally biased region" description="Basic and acidic residues" evidence="7">
    <location>
        <begin position="583"/>
        <end position="593"/>
    </location>
</feature>
<protein>
    <recommendedName>
        <fullName evidence="6">Bestrophin homolog</fullName>
    </recommendedName>
</protein>
<dbReference type="STRING" id="947166.A0A1D1VCA3"/>
<evidence type="ECO:0000256" key="7">
    <source>
        <dbReference type="SAM" id="MobiDB-lite"/>
    </source>
</evidence>
<name>A0A1D1VCA3_RAMVA</name>
<evidence type="ECO:0000256" key="4">
    <source>
        <dbReference type="ARBA" id="ARBA00023136"/>
    </source>
</evidence>
<evidence type="ECO:0000256" key="3">
    <source>
        <dbReference type="ARBA" id="ARBA00022989"/>
    </source>
</evidence>
<keyword evidence="2 6" id="KW-0812">Transmembrane</keyword>
<dbReference type="PANTHER" id="PTHR10736:SF0">
    <property type="entry name" value="BESTROPHIN HOMOLOG"/>
    <property type="match status" value="1"/>
</dbReference>
<feature type="transmembrane region" description="Helical" evidence="6">
    <location>
        <begin position="75"/>
        <end position="94"/>
    </location>
</feature>
<comment type="caution">
    <text evidence="8">The sequence shown here is derived from an EMBL/GenBank/DDBJ whole genome shotgun (WGS) entry which is preliminary data.</text>
</comment>
<dbReference type="InterPro" id="IPR000615">
    <property type="entry name" value="Bestrophin"/>
</dbReference>
<feature type="compositionally biased region" description="Polar residues" evidence="7">
    <location>
        <begin position="564"/>
        <end position="577"/>
    </location>
</feature>
<dbReference type="Pfam" id="PF01062">
    <property type="entry name" value="Bestrophin"/>
    <property type="match status" value="1"/>
</dbReference>
<feature type="transmembrane region" description="Helical" evidence="6">
    <location>
        <begin position="36"/>
        <end position="54"/>
    </location>
</feature>
<keyword evidence="6" id="KW-0868">Chloride</keyword>
<keyword evidence="6" id="KW-1003">Cell membrane</keyword>
<dbReference type="GO" id="GO:0005886">
    <property type="term" value="C:plasma membrane"/>
    <property type="evidence" value="ECO:0007669"/>
    <property type="project" value="UniProtKB-SubCell"/>
</dbReference>
<comment type="similarity">
    <text evidence="5 6">Belongs to the anion channel-forming bestrophin (TC 1.A.46) family. Calcium-sensitive chloride channel subfamily.</text>
</comment>
<comment type="subcellular location">
    <subcellularLocation>
        <location evidence="6">Cell membrane</location>
        <topology evidence="6">Multi-pass membrane protein</topology>
    </subcellularLocation>
    <subcellularLocation>
        <location evidence="1">Membrane</location>
    </subcellularLocation>
</comment>
<keyword evidence="6" id="KW-0869">Chloride channel</keyword>
<dbReference type="GO" id="GO:0034707">
    <property type="term" value="C:chloride channel complex"/>
    <property type="evidence" value="ECO:0007669"/>
    <property type="project" value="UniProtKB-KW"/>
</dbReference>
<sequence>MTISYQYNVATASFAGFPRLLARWKGSVYKLVFKEVLVYAGLYVLMSIMYRIGLNEAQRRFFEKICLHMEVSVNFIPLTFVLGFYVSFVVGRWWDQFSSYPWPDRLCLLIVLYINGRDEKSRLIRRTLVRYLNASTVLLARSVSIVAKKRFPTTEHLVEAGLLTKDEFKLFESVSTQYAKFWVPLVWFTKLVDKAKNEQLFHDPSGGMKQVLDELMNFRDRQGKIWAFDYVSIPIVYTQVVTLATYMYFVGCLFSRQFLDPQQKYENYHIDIYVPVFTLLQFFFYVGWLKVAESLINPWGEDDDDFEVNWLIDRHMQVSYAIVDDMFHQLPPLEKDKYWNEKEILLPYTEASLEVKKKPISDLGSTMNLNIPASSRPMRRMTMDTTNPMGSSADLVMRRRYFRRRGSENDPSNISSIGQRKQSSRSFTEISVAVPVAPSFGESQGFVADVSGITGKSDDSGYLTPGFPTVPNLRDENEIDSERVRKISSPARMSFFVPDGEVLANFNSRNTRLDPIQASDADASDADDAHAQVKAQLQRKKSDVKKREYQMTFQKPAKGATPPRNAQSPSMNESSEPLLSHSGMEDRPVSMIA</sequence>
<reference evidence="8 9" key="1">
    <citation type="journal article" date="2016" name="Nat. Commun.">
        <title>Extremotolerant tardigrade genome and improved radiotolerance of human cultured cells by tardigrade-unique protein.</title>
        <authorList>
            <person name="Hashimoto T."/>
            <person name="Horikawa D.D."/>
            <person name="Saito Y."/>
            <person name="Kuwahara H."/>
            <person name="Kozuka-Hata H."/>
            <person name="Shin-I T."/>
            <person name="Minakuchi Y."/>
            <person name="Ohishi K."/>
            <person name="Motoyama A."/>
            <person name="Aizu T."/>
            <person name="Enomoto A."/>
            <person name="Kondo K."/>
            <person name="Tanaka S."/>
            <person name="Hara Y."/>
            <person name="Koshikawa S."/>
            <person name="Sagara H."/>
            <person name="Miura T."/>
            <person name="Yokobori S."/>
            <person name="Miyagawa K."/>
            <person name="Suzuki Y."/>
            <person name="Kubo T."/>
            <person name="Oyama M."/>
            <person name="Kohara Y."/>
            <person name="Fujiyama A."/>
            <person name="Arakawa K."/>
            <person name="Katayama T."/>
            <person name="Toyoda A."/>
            <person name="Kunieda T."/>
        </authorList>
    </citation>
    <scope>NUCLEOTIDE SEQUENCE [LARGE SCALE GENOMIC DNA]</scope>
    <source>
        <strain evidence="8 9">YOKOZUNA-1</strain>
    </source>
</reference>
<dbReference type="OrthoDB" id="201595at2759"/>
<evidence type="ECO:0000256" key="2">
    <source>
        <dbReference type="ARBA" id="ARBA00022692"/>
    </source>
</evidence>
<keyword evidence="4 6" id="KW-0472">Membrane</keyword>
<evidence type="ECO:0000313" key="9">
    <source>
        <dbReference type="Proteomes" id="UP000186922"/>
    </source>
</evidence>
<evidence type="ECO:0000256" key="5">
    <source>
        <dbReference type="ARBA" id="ARBA00034769"/>
    </source>
</evidence>
<evidence type="ECO:0000256" key="1">
    <source>
        <dbReference type="ARBA" id="ARBA00004370"/>
    </source>
</evidence>
<accession>A0A1D1VCA3</accession>
<comment type="function">
    <text evidence="6">Forms chloride channels.</text>
</comment>
<keyword evidence="9" id="KW-1185">Reference proteome</keyword>
<feature type="region of interest" description="Disordered" evidence="7">
    <location>
        <begin position="519"/>
        <end position="593"/>
    </location>
</feature>
<evidence type="ECO:0000313" key="8">
    <source>
        <dbReference type="EMBL" id="GAU99259.1"/>
    </source>
</evidence>
<dbReference type="Proteomes" id="UP000186922">
    <property type="component" value="Unassembled WGS sequence"/>
</dbReference>
<feature type="transmembrane region" description="Helical" evidence="6">
    <location>
        <begin position="270"/>
        <end position="288"/>
    </location>
</feature>
<keyword evidence="6" id="KW-0406">Ion transport</keyword>
<feature type="transmembrane region" description="Helical" evidence="6">
    <location>
        <begin position="225"/>
        <end position="249"/>
    </location>
</feature>
<keyword evidence="3 6" id="KW-1133">Transmembrane helix</keyword>